<evidence type="ECO:0000256" key="12">
    <source>
        <dbReference type="ARBA" id="ARBA00022801"/>
    </source>
</evidence>
<dbReference type="RefSeq" id="WP_013819260.1">
    <property type="nucleotide sequence ID" value="NC_015572.1"/>
</dbReference>
<dbReference type="AlphaFoldDB" id="F9ZYB9"/>
<dbReference type="InterPro" id="IPR024567">
    <property type="entry name" value="RNase_HII/HIII_dom"/>
</dbReference>
<protein>
    <recommendedName>
        <fullName evidence="7 14">Ribonuclease HII</fullName>
        <shortName evidence="14">RNase HII</shortName>
        <ecNumber evidence="6 14">3.1.26.4</ecNumber>
    </recommendedName>
</protein>
<dbReference type="EMBL" id="CP002738">
    <property type="protein sequence ID" value="AEG01024.1"/>
    <property type="molecule type" value="Genomic_DNA"/>
</dbReference>
<dbReference type="NCBIfam" id="NF000595">
    <property type="entry name" value="PRK00015.1-3"/>
    <property type="match status" value="1"/>
</dbReference>
<dbReference type="eggNOG" id="COG0164">
    <property type="taxonomic scope" value="Bacteria"/>
</dbReference>
<dbReference type="STRING" id="857087.Metme_2638"/>
<keyword evidence="10 14" id="KW-0479">Metal-binding</keyword>
<dbReference type="CDD" id="cd07182">
    <property type="entry name" value="RNase_HII_bacteria_HII_like"/>
    <property type="match status" value="1"/>
</dbReference>
<gene>
    <name evidence="14" type="primary">rnhB</name>
    <name evidence="18" type="ordered locus">Metme_2638</name>
</gene>
<evidence type="ECO:0000259" key="17">
    <source>
        <dbReference type="PROSITE" id="PS51975"/>
    </source>
</evidence>
<dbReference type="HOGENOM" id="CLU_036532_3_2_6"/>
<feature type="binding site" evidence="14 15">
    <location>
        <position position="17"/>
    </location>
    <ligand>
        <name>a divalent metal cation</name>
        <dbReference type="ChEBI" id="CHEBI:60240"/>
    </ligand>
</feature>
<dbReference type="PANTHER" id="PTHR10954:SF18">
    <property type="entry name" value="RIBONUCLEASE HII"/>
    <property type="match status" value="1"/>
</dbReference>
<accession>F9ZYB9</accession>
<reference key="2">
    <citation type="submission" date="2011-05" db="EMBL/GenBank/DDBJ databases">
        <title>Complete genome sequence of the aerobic marine methanotroph Methylomonas methanica MC09.</title>
        <authorList>
            <person name="Boden R."/>
            <person name="Cunliffe M."/>
            <person name="Scanlan J."/>
            <person name="Moussard H."/>
            <person name="Kits K.D."/>
            <person name="Klotz M."/>
            <person name="Jetten M."/>
            <person name="Vuilleumier S."/>
            <person name="Han J."/>
            <person name="Peters L."/>
            <person name="Mikhailova N."/>
            <person name="Teshima H."/>
            <person name="Tapia R."/>
            <person name="Kyrpides N."/>
            <person name="Ivanova N."/>
            <person name="Pagani I."/>
            <person name="Cheng J.-F."/>
            <person name="Goodwin L."/>
            <person name="Han C."/>
            <person name="Hauser L."/>
            <person name="Land M."/>
            <person name="Lapidus A."/>
            <person name="Lucas S."/>
            <person name="Pitluck S."/>
            <person name="Woyke T."/>
            <person name="Stein L.Y."/>
            <person name="Murrell C."/>
        </authorList>
    </citation>
    <scope>NUCLEOTIDE SEQUENCE</scope>
    <source>
        <strain>MC09</strain>
    </source>
</reference>
<dbReference type="GO" id="GO:0043137">
    <property type="term" value="P:DNA replication, removal of RNA primer"/>
    <property type="evidence" value="ECO:0007669"/>
    <property type="project" value="TreeGrafter"/>
</dbReference>
<dbReference type="OrthoDB" id="9803420at2"/>
<evidence type="ECO:0000256" key="15">
    <source>
        <dbReference type="PROSITE-ProRule" id="PRU01319"/>
    </source>
</evidence>
<keyword evidence="9 14" id="KW-0540">Nuclease</keyword>
<evidence type="ECO:0000256" key="1">
    <source>
        <dbReference type="ARBA" id="ARBA00000077"/>
    </source>
</evidence>
<dbReference type="InterPro" id="IPR012337">
    <property type="entry name" value="RNaseH-like_sf"/>
</dbReference>
<keyword evidence="19" id="KW-1185">Reference proteome</keyword>
<evidence type="ECO:0000256" key="14">
    <source>
        <dbReference type="HAMAP-Rule" id="MF_00052"/>
    </source>
</evidence>
<reference evidence="19" key="3">
    <citation type="submission" date="2011-05" db="EMBL/GenBank/DDBJ databases">
        <title>Complete sequence of Methylomonas methanica MC09.</title>
        <authorList>
            <consortium name="US DOE Joint Genome Institute"/>
            <person name="Lucas S."/>
            <person name="Han J."/>
            <person name="Lapidus A."/>
            <person name="Cheng J.-F."/>
            <person name="Goodwin L."/>
            <person name="Pitluck S."/>
            <person name="Peters L."/>
            <person name="Mikhailova N."/>
            <person name="Teshima H."/>
            <person name="Han C."/>
            <person name="Tapia R."/>
            <person name="Land M."/>
            <person name="Hauser L."/>
            <person name="Kyrpides N."/>
            <person name="Ivanova N."/>
            <person name="Pagani I."/>
            <person name="Stein L."/>
            <person name="Woyke T."/>
        </authorList>
    </citation>
    <scope>NUCLEOTIDE SEQUENCE [LARGE SCALE GENOMIC DNA]</scope>
    <source>
        <strain evidence="19">MC09</strain>
    </source>
</reference>
<evidence type="ECO:0000256" key="5">
    <source>
        <dbReference type="ARBA" id="ARBA00007383"/>
    </source>
</evidence>
<dbReference type="GO" id="GO:0032299">
    <property type="term" value="C:ribonuclease H2 complex"/>
    <property type="evidence" value="ECO:0007669"/>
    <property type="project" value="TreeGrafter"/>
</dbReference>
<dbReference type="Proteomes" id="UP000008888">
    <property type="component" value="Chromosome"/>
</dbReference>
<evidence type="ECO:0000256" key="8">
    <source>
        <dbReference type="ARBA" id="ARBA00022490"/>
    </source>
</evidence>
<dbReference type="NCBIfam" id="NF000596">
    <property type="entry name" value="PRK00015.1-4"/>
    <property type="match status" value="1"/>
</dbReference>
<dbReference type="GO" id="GO:0030145">
    <property type="term" value="F:manganese ion binding"/>
    <property type="evidence" value="ECO:0007669"/>
    <property type="project" value="UniProtKB-UniRule"/>
</dbReference>
<evidence type="ECO:0000256" key="3">
    <source>
        <dbReference type="ARBA" id="ARBA00004065"/>
    </source>
</evidence>
<dbReference type="InterPro" id="IPR022898">
    <property type="entry name" value="RNase_HII"/>
</dbReference>
<dbReference type="HAMAP" id="MF_00052_B">
    <property type="entry name" value="RNase_HII_B"/>
    <property type="match status" value="1"/>
</dbReference>
<dbReference type="InterPro" id="IPR036397">
    <property type="entry name" value="RNaseH_sf"/>
</dbReference>
<keyword evidence="13 14" id="KW-0464">Manganese</keyword>
<evidence type="ECO:0000256" key="16">
    <source>
        <dbReference type="RuleBase" id="RU003515"/>
    </source>
</evidence>
<dbReference type="InterPro" id="IPR001352">
    <property type="entry name" value="RNase_HII/HIII"/>
</dbReference>
<comment type="cofactor">
    <cofactor evidence="14 15">
        <name>Mn(2+)</name>
        <dbReference type="ChEBI" id="CHEBI:29035"/>
    </cofactor>
    <cofactor evidence="14 15">
        <name>Mg(2+)</name>
        <dbReference type="ChEBI" id="CHEBI:18420"/>
    </cofactor>
    <text evidence="14 15">Manganese or magnesium. Binds 1 divalent metal ion per monomer in the absence of substrate. May bind a second metal ion after substrate binding.</text>
</comment>
<dbReference type="FunFam" id="3.30.420.10:FF:000006">
    <property type="entry name" value="Ribonuclease HII"/>
    <property type="match status" value="1"/>
</dbReference>
<dbReference type="KEGG" id="mmt:Metme_2638"/>
<proteinExistence type="inferred from homology"/>
<comment type="cofactor">
    <cofactor evidence="2">
        <name>Mg(2+)</name>
        <dbReference type="ChEBI" id="CHEBI:18420"/>
    </cofactor>
</comment>
<evidence type="ECO:0000256" key="7">
    <source>
        <dbReference type="ARBA" id="ARBA00019179"/>
    </source>
</evidence>
<feature type="binding site" evidence="14 15">
    <location>
        <position position="109"/>
    </location>
    <ligand>
        <name>a divalent metal cation</name>
        <dbReference type="ChEBI" id="CHEBI:60240"/>
    </ligand>
</feature>
<dbReference type="SUPFAM" id="SSF53098">
    <property type="entry name" value="Ribonuclease H-like"/>
    <property type="match status" value="1"/>
</dbReference>
<dbReference type="Gene3D" id="3.30.420.10">
    <property type="entry name" value="Ribonuclease H-like superfamily/Ribonuclease H"/>
    <property type="match status" value="1"/>
</dbReference>
<dbReference type="GO" id="GO:0006298">
    <property type="term" value="P:mismatch repair"/>
    <property type="evidence" value="ECO:0007669"/>
    <property type="project" value="TreeGrafter"/>
</dbReference>
<evidence type="ECO:0000313" key="18">
    <source>
        <dbReference type="EMBL" id="AEG01024.1"/>
    </source>
</evidence>
<dbReference type="GO" id="GO:0005737">
    <property type="term" value="C:cytoplasm"/>
    <property type="evidence" value="ECO:0007669"/>
    <property type="project" value="UniProtKB-SubCell"/>
</dbReference>
<evidence type="ECO:0000256" key="10">
    <source>
        <dbReference type="ARBA" id="ARBA00022723"/>
    </source>
</evidence>
<evidence type="ECO:0000256" key="11">
    <source>
        <dbReference type="ARBA" id="ARBA00022759"/>
    </source>
</evidence>
<reference evidence="18 19" key="1">
    <citation type="journal article" date="2011" name="J. Bacteriol.">
        <title>Complete Genome Sequence of the Aerobic Marine Methanotroph Methylomonas methanica MC09.</title>
        <authorList>
            <person name="Boden R."/>
            <person name="Cunliffe M."/>
            <person name="Scanlan J."/>
            <person name="Moussard H."/>
            <person name="Kits K.D."/>
            <person name="Klotz M.G."/>
            <person name="Jetten M.S."/>
            <person name="Vuilleumier S."/>
            <person name="Han J."/>
            <person name="Peters L."/>
            <person name="Mikhailova N."/>
            <person name="Teshima H."/>
            <person name="Tapia R."/>
            <person name="Kyrpides N."/>
            <person name="Ivanova N."/>
            <person name="Pagani I."/>
            <person name="Cheng J.F."/>
            <person name="Goodwin L."/>
            <person name="Han C."/>
            <person name="Hauser L."/>
            <person name="Land M.L."/>
            <person name="Lapidus A."/>
            <person name="Lucas S."/>
            <person name="Pitluck S."/>
            <person name="Woyke T."/>
            <person name="Stein L."/>
            <person name="Murrell J.C."/>
        </authorList>
    </citation>
    <scope>NUCLEOTIDE SEQUENCE [LARGE SCALE GENOMIC DNA]</scope>
    <source>
        <strain evidence="18 19">MC09</strain>
    </source>
</reference>
<keyword evidence="11 14" id="KW-0255">Endonuclease</keyword>
<dbReference type="PROSITE" id="PS51975">
    <property type="entry name" value="RNASE_H_2"/>
    <property type="match status" value="1"/>
</dbReference>
<comment type="catalytic activity">
    <reaction evidence="1 14 15 16">
        <text>Endonucleolytic cleavage to 5'-phosphomonoester.</text>
        <dbReference type="EC" id="3.1.26.4"/>
    </reaction>
</comment>
<evidence type="ECO:0000256" key="4">
    <source>
        <dbReference type="ARBA" id="ARBA00004496"/>
    </source>
</evidence>
<keyword evidence="8 14" id="KW-0963">Cytoplasm</keyword>
<dbReference type="EC" id="3.1.26.4" evidence="6 14"/>
<sequence>MLPAASLDKSILIAGLDEVGRGCIVGPVITAAVILNPEKPIAGLTDSKKLTEKKRRDLAVQIKASAICWAVGRAEASEIDNINILQATLVAMQRAFSMLEPIPVFAKVDGNRLPKLPCPAQAIVQGDLLVAEISAASILAKVARDEEMQALDRLYPGYYFSAHKGYPTQQHLAALRQHGVTPQHRASFAPIKKILRGRA</sequence>
<feature type="domain" description="RNase H type-2" evidence="17">
    <location>
        <begin position="11"/>
        <end position="199"/>
    </location>
</feature>
<evidence type="ECO:0000256" key="6">
    <source>
        <dbReference type="ARBA" id="ARBA00012180"/>
    </source>
</evidence>
<comment type="function">
    <text evidence="3 14 16">Endonuclease that specifically degrades the RNA of RNA-DNA hybrids.</text>
</comment>
<evidence type="ECO:0000256" key="2">
    <source>
        <dbReference type="ARBA" id="ARBA00001946"/>
    </source>
</evidence>
<evidence type="ECO:0000256" key="9">
    <source>
        <dbReference type="ARBA" id="ARBA00022722"/>
    </source>
</evidence>
<dbReference type="GO" id="GO:0003723">
    <property type="term" value="F:RNA binding"/>
    <property type="evidence" value="ECO:0007669"/>
    <property type="project" value="UniProtKB-UniRule"/>
</dbReference>
<keyword evidence="12 14" id="KW-0378">Hydrolase</keyword>
<dbReference type="Pfam" id="PF01351">
    <property type="entry name" value="RNase_HII"/>
    <property type="match status" value="1"/>
</dbReference>
<organism evidence="18 19">
    <name type="scientific">Methylomonas methanica (strain DSM 25384 / MC09)</name>
    <dbReference type="NCBI Taxonomy" id="857087"/>
    <lineage>
        <taxon>Bacteria</taxon>
        <taxon>Pseudomonadati</taxon>
        <taxon>Pseudomonadota</taxon>
        <taxon>Gammaproteobacteria</taxon>
        <taxon>Methylococcales</taxon>
        <taxon>Methylococcaceae</taxon>
        <taxon>Methylomonas</taxon>
    </lineage>
</organism>
<evidence type="ECO:0000313" key="19">
    <source>
        <dbReference type="Proteomes" id="UP000008888"/>
    </source>
</evidence>
<dbReference type="GO" id="GO:0004523">
    <property type="term" value="F:RNA-DNA hybrid ribonuclease activity"/>
    <property type="evidence" value="ECO:0007669"/>
    <property type="project" value="UniProtKB-UniRule"/>
</dbReference>
<name>F9ZYB9_METMM</name>
<comment type="similarity">
    <text evidence="5 14 16">Belongs to the RNase HII family.</text>
</comment>
<dbReference type="PANTHER" id="PTHR10954">
    <property type="entry name" value="RIBONUCLEASE H2 SUBUNIT A"/>
    <property type="match status" value="1"/>
</dbReference>
<feature type="binding site" evidence="14 15">
    <location>
        <position position="18"/>
    </location>
    <ligand>
        <name>a divalent metal cation</name>
        <dbReference type="ChEBI" id="CHEBI:60240"/>
    </ligand>
</feature>
<comment type="subcellular location">
    <subcellularLocation>
        <location evidence="4 14">Cytoplasm</location>
    </subcellularLocation>
</comment>
<evidence type="ECO:0000256" key="13">
    <source>
        <dbReference type="ARBA" id="ARBA00023211"/>
    </source>
</evidence>